<keyword evidence="4" id="KW-0049">Antioxidant</keyword>
<evidence type="ECO:0000256" key="4">
    <source>
        <dbReference type="ARBA" id="ARBA00022862"/>
    </source>
</evidence>
<dbReference type="EMBL" id="ADVG01000002">
    <property type="protein sequence ID" value="EFH85935.1"/>
    <property type="molecule type" value="Genomic_DNA"/>
</dbReference>
<evidence type="ECO:0000256" key="5">
    <source>
        <dbReference type="ARBA" id="ARBA00023002"/>
    </source>
</evidence>
<dbReference type="PROSITE" id="PS51352">
    <property type="entry name" value="THIOREDOXIN_2"/>
    <property type="match status" value="1"/>
</dbReference>
<dbReference type="CDD" id="cd02970">
    <property type="entry name" value="PRX_like2"/>
    <property type="match status" value="1"/>
</dbReference>
<dbReference type="EC" id="1.11.1.24" evidence="2"/>
<keyword evidence="6" id="KW-1015">Disulfide bond</keyword>
<dbReference type="Proteomes" id="UP000004508">
    <property type="component" value="Unassembled WGS sequence"/>
</dbReference>
<dbReference type="GO" id="GO:0008379">
    <property type="term" value="F:thioredoxin peroxidase activity"/>
    <property type="evidence" value="ECO:0007669"/>
    <property type="project" value="TreeGrafter"/>
</dbReference>
<dbReference type="RefSeq" id="WP_007909808.1">
    <property type="nucleotide sequence ID" value="NZ_ADVG01000002.1"/>
</dbReference>
<accession>D6TRI3</accession>
<evidence type="ECO:0000256" key="8">
    <source>
        <dbReference type="ARBA" id="ARBA00032824"/>
    </source>
</evidence>
<evidence type="ECO:0000256" key="2">
    <source>
        <dbReference type="ARBA" id="ARBA00013017"/>
    </source>
</evidence>
<dbReference type="PANTHER" id="PTHR42801">
    <property type="entry name" value="THIOREDOXIN-DEPENDENT PEROXIDE REDUCTASE"/>
    <property type="match status" value="1"/>
</dbReference>
<dbReference type="InParanoid" id="D6TRI3"/>
<dbReference type="SUPFAM" id="SSF52833">
    <property type="entry name" value="Thioredoxin-like"/>
    <property type="match status" value="1"/>
</dbReference>
<evidence type="ECO:0000256" key="6">
    <source>
        <dbReference type="ARBA" id="ARBA00023157"/>
    </source>
</evidence>
<dbReference type="AlphaFoldDB" id="D6TRI3"/>
<dbReference type="InterPro" id="IPR000866">
    <property type="entry name" value="AhpC/TSA"/>
</dbReference>
<evidence type="ECO:0000313" key="14">
    <source>
        <dbReference type="Proteomes" id="UP000004508"/>
    </source>
</evidence>
<dbReference type="Pfam" id="PF00578">
    <property type="entry name" value="AhpC-TSA"/>
    <property type="match status" value="1"/>
</dbReference>
<organism evidence="13 14">
    <name type="scientific">Ktedonobacter racemifer DSM 44963</name>
    <dbReference type="NCBI Taxonomy" id="485913"/>
    <lineage>
        <taxon>Bacteria</taxon>
        <taxon>Bacillati</taxon>
        <taxon>Chloroflexota</taxon>
        <taxon>Ktedonobacteria</taxon>
        <taxon>Ktedonobacterales</taxon>
        <taxon>Ktedonobacteraceae</taxon>
        <taxon>Ktedonobacter</taxon>
    </lineage>
</organism>
<dbReference type="GO" id="GO:0045454">
    <property type="term" value="P:cell redox homeostasis"/>
    <property type="evidence" value="ECO:0007669"/>
    <property type="project" value="TreeGrafter"/>
</dbReference>
<dbReference type="GO" id="GO:0034599">
    <property type="term" value="P:cellular response to oxidative stress"/>
    <property type="evidence" value="ECO:0007669"/>
    <property type="project" value="TreeGrafter"/>
</dbReference>
<keyword evidence="14" id="KW-1185">Reference proteome</keyword>
<evidence type="ECO:0000256" key="10">
    <source>
        <dbReference type="ARBA" id="ARBA00041373"/>
    </source>
</evidence>
<evidence type="ECO:0000256" key="1">
    <source>
        <dbReference type="ARBA" id="ARBA00003330"/>
    </source>
</evidence>
<gene>
    <name evidence="13" type="ORF">Krac_7194</name>
</gene>
<keyword evidence="7" id="KW-0676">Redox-active center</keyword>
<sequence>MATNIPSGSLASIVASTIPTDIPLQEQIDTFVARGAKYVPEEMARQVDSHIEHLAASGVAESALKEDEQAPDFTLPDALGQAMTLSQLLTQGPVVIIFYRGEWCPYCNLELRAYQKALPQLQELGATLVAISPQTPDHSLSTQEKHELAFVVLSDRGNRVARAYGLAFALDEAGKALHAQIGADLPVYNGDNSWELPVPGTFLIDQSRTVRLASVDSNFFHRLDPSAVIARLKELK</sequence>
<dbReference type="STRING" id="485913.Krac_7194"/>
<dbReference type="InterPro" id="IPR050924">
    <property type="entry name" value="Peroxiredoxin_BCP/PrxQ"/>
</dbReference>
<dbReference type="GO" id="GO:0005737">
    <property type="term" value="C:cytoplasm"/>
    <property type="evidence" value="ECO:0007669"/>
    <property type="project" value="TreeGrafter"/>
</dbReference>
<dbReference type="InterPro" id="IPR013766">
    <property type="entry name" value="Thioredoxin_domain"/>
</dbReference>
<dbReference type="InterPro" id="IPR036249">
    <property type="entry name" value="Thioredoxin-like_sf"/>
</dbReference>
<comment type="similarity">
    <text evidence="9">Belongs to the peroxiredoxin family. BCP/PrxQ subfamily.</text>
</comment>
<reference evidence="13 14" key="1">
    <citation type="journal article" date="2011" name="Stand. Genomic Sci.">
        <title>Non-contiguous finished genome sequence and contextual data of the filamentous soil bacterium Ktedonobacter racemifer type strain (SOSP1-21).</title>
        <authorList>
            <person name="Chang Y.J."/>
            <person name="Land M."/>
            <person name="Hauser L."/>
            <person name="Chertkov O."/>
            <person name="Del Rio T.G."/>
            <person name="Nolan M."/>
            <person name="Copeland A."/>
            <person name="Tice H."/>
            <person name="Cheng J.F."/>
            <person name="Lucas S."/>
            <person name="Han C."/>
            <person name="Goodwin L."/>
            <person name="Pitluck S."/>
            <person name="Ivanova N."/>
            <person name="Ovchinikova G."/>
            <person name="Pati A."/>
            <person name="Chen A."/>
            <person name="Palaniappan K."/>
            <person name="Mavromatis K."/>
            <person name="Liolios K."/>
            <person name="Brettin T."/>
            <person name="Fiebig A."/>
            <person name="Rohde M."/>
            <person name="Abt B."/>
            <person name="Goker M."/>
            <person name="Detter J.C."/>
            <person name="Woyke T."/>
            <person name="Bristow J."/>
            <person name="Eisen J.A."/>
            <person name="Markowitz V."/>
            <person name="Hugenholtz P."/>
            <person name="Kyrpides N.C."/>
            <person name="Klenk H.P."/>
            <person name="Lapidus A."/>
        </authorList>
    </citation>
    <scope>NUCLEOTIDE SEQUENCE [LARGE SCALE GENOMIC DNA]</scope>
    <source>
        <strain evidence="14">DSM 44963</strain>
    </source>
</reference>
<keyword evidence="3" id="KW-0575">Peroxidase</keyword>
<dbReference type="Gene3D" id="3.40.30.10">
    <property type="entry name" value="Glutaredoxin"/>
    <property type="match status" value="1"/>
</dbReference>
<evidence type="ECO:0000256" key="11">
    <source>
        <dbReference type="ARBA" id="ARBA00049091"/>
    </source>
</evidence>
<evidence type="ECO:0000256" key="7">
    <source>
        <dbReference type="ARBA" id="ARBA00023284"/>
    </source>
</evidence>
<protein>
    <recommendedName>
        <fullName evidence="2">thioredoxin-dependent peroxiredoxin</fullName>
        <ecNumber evidence="2">1.11.1.24</ecNumber>
    </recommendedName>
    <alternativeName>
        <fullName evidence="10">Bacterioferritin comigratory protein</fullName>
    </alternativeName>
    <alternativeName>
        <fullName evidence="8">Thioredoxin peroxidase</fullName>
    </alternativeName>
</protein>
<evidence type="ECO:0000256" key="3">
    <source>
        <dbReference type="ARBA" id="ARBA00022559"/>
    </source>
</evidence>
<evidence type="ECO:0000256" key="9">
    <source>
        <dbReference type="ARBA" id="ARBA00038489"/>
    </source>
</evidence>
<evidence type="ECO:0000259" key="12">
    <source>
        <dbReference type="PROSITE" id="PS51352"/>
    </source>
</evidence>
<feature type="domain" description="Thioredoxin" evidence="12">
    <location>
        <begin position="64"/>
        <end position="236"/>
    </location>
</feature>
<keyword evidence="5" id="KW-0560">Oxidoreductase</keyword>
<proteinExistence type="inferred from homology"/>
<dbReference type="eggNOG" id="COG1225">
    <property type="taxonomic scope" value="Bacteria"/>
</dbReference>
<comment type="function">
    <text evidence="1">Thiol-specific peroxidase that catalyzes the reduction of hydrogen peroxide and organic hydroperoxides to water and alcohols, respectively. Plays a role in cell protection against oxidative stress by detoxifying peroxides and as sensor of hydrogen peroxide-mediated signaling events.</text>
</comment>
<dbReference type="OrthoDB" id="9809746at2"/>
<dbReference type="PANTHER" id="PTHR42801:SF7">
    <property type="entry name" value="SLL1159 PROTEIN"/>
    <property type="match status" value="1"/>
</dbReference>
<name>D6TRI3_KTERA</name>
<comment type="catalytic activity">
    <reaction evidence="11">
        <text>a hydroperoxide + [thioredoxin]-dithiol = an alcohol + [thioredoxin]-disulfide + H2O</text>
        <dbReference type="Rhea" id="RHEA:62620"/>
        <dbReference type="Rhea" id="RHEA-COMP:10698"/>
        <dbReference type="Rhea" id="RHEA-COMP:10700"/>
        <dbReference type="ChEBI" id="CHEBI:15377"/>
        <dbReference type="ChEBI" id="CHEBI:29950"/>
        <dbReference type="ChEBI" id="CHEBI:30879"/>
        <dbReference type="ChEBI" id="CHEBI:35924"/>
        <dbReference type="ChEBI" id="CHEBI:50058"/>
        <dbReference type="EC" id="1.11.1.24"/>
    </reaction>
</comment>
<comment type="caution">
    <text evidence="13">The sequence shown here is derived from an EMBL/GenBank/DDBJ whole genome shotgun (WGS) entry which is preliminary data.</text>
</comment>
<evidence type="ECO:0000313" key="13">
    <source>
        <dbReference type="EMBL" id="EFH85935.1"/>
    </source>
</evidence>